<sequence>MGKKVINALGGTSNASKWSSDDIINSEQFIRNSPAIMAHLDDKAFMGALQFISKKKIERRQGVFYAKRMKRLQGYNKARELSTKRLKDIGSLLGSMGNSYLKDIPNEVVAGSIGTIKEADLSPAQVCLLFLCRLQQLFDTENIYVNFQQSILIMHKIMLSTVFKRRVLLYTVFFAHTTMMHPM</sequence>
<dbReference type="EMBL" id="JAODUO010000035">
    <property type="protein sequence ID" value="KAK2192299.1"/>
    <property type="molecule type" value="Genomic_DNA"/>
</dbReference>
<reference evidence="1" key="1">
    <citation type="journal article" date="2023" name="Mol. Biol. Evol.">
        <title>Third-Generation Sequencing Reveals the Adaptive Role of the Epigenome in Three Deep-Sea Polychaetes.</title>
        <authorList>
            <person name="Perez M."/>
            <person name="Aroh O."/>
            <person name="Sun Y."/>
            <person name="Lan Y."/>
            <person name="Juniper S.K."/>
            <person name="Young C.R."/>
            <person name="Angers B."/>
            <person name="Qian P.Y."/>
        </authorList>
    </citation>
    <scope>NUCLEOTIDE SEQUENCE</scope>
    <source>
        <strain evidence="1">R07B-5</strain>
    </source>
</reference>
<evidence type="ECO:0000313" key="2">
    <source>
        <dbReference type="Proteomes" id="UP001209878"/>
    </source>
</evidence>
<evidence type="ECO:0000313" key="1">
    <source>
        <dbReference type="EMBL" id="KAK2192299.1"/>
    </source>
</evidence>
<proteinExistence type="predicted"/>
<accession>A0AAD9PCI3</accession>
<organism evidence="1 2">
    <name type="scientific">Ridgeia piscesae</name>
    <name type="common">Tubeworm</name>
    <dbReference type="NCBI Taxonomy" id="27915"/>
    <lineage>
        <taxon>Eukaryota</taxon>
        <taxon>Metazoa</taxon>
        <taxon>Spiralia</taxon>
        <taxon>Lophotrochozoa</taxon>
        <taxon>Annelida</taxon>
        <taxon>Polychaeta</taxon>
        <taxon>Sedentaria</taxon>
        <taxon>Canalipalpata</taxon>
        <taxon>Sabellida</taxon>
        <taxon>Siboglinidae</taxon>
        <taxon>Ridgeia</taxon>
    </lineage>
</organism>
<comment type="caution">
    <text evidence="1">The sequence shown here is derived from an EMBL/GenBank/DDBJ whole genome shotgun (WGS) entry which is preliminary data.</text>
</comment>
<gene>
    <name evidence="1" type="ORF">NP493_35g06011</name>
</gene>
<dbReference type="AlphaFoldDB" id="A0AAD9PCI3"/>
<protein>
    <submittedName>
        <fullName evidence="1">Uncharacterized protein</fullName>
    </submittedName>
</protein>
<name>A0AAD9PCI3_RIDPI</name>
<dbReference type="Proteomes" id="UP001209878">
    <property type="component" value="Unassembled WGS sequence"/>
</dbReference>
<keyword evidence="2" id="KW-1185">Reference proteome</keyword>